<dbReference type="InterPro" id="IPR049427">
    <property type="entry name" value="Acyl-ACP_TE_C"/>
</dbReference>
<evidence type="ECO:0000256" key="4">
    <source>
        <dbReference type="ARBA" id="ARBA00022832"/>
    </source>
</evidence>
<evidence type="ECO:0000256" key="3">
    <source>
        <dbReference type="ARBA" id="ARBA00022801"/>
    </source>
</evidence>
<dbReference type="GO" id="GO:0000036">
    <property type="term" value="F:acyl carrier activity"/>
    <property type="evidence" value="ECO:0007669"/>
    <property type="project" value="TreeGrafter"/>
</dbReference>
<sequence>MEPEVTTKNFEVRFSDCDHHSRLKLSNLFLFMEETAIADAEQNGFGIWKMMKAGYTTVITRLKIRLLHHPVWGEKLSISTWAKDIIKDKVCLKDYSILDAQGHSIAQATSSWLLVNMKTGKAENPANAPYPIPLIQGKNALPEMMDILDPQVDPQIVATEIAKYSDLDMNKHVNHCRYVDWVTNSLDPLELKSRRIRSIQINYISQIPLGGKVNIVRFKNTNHHAYIFGTNADDMTQCHFQARIGFAD</sequence>
<keyword evidence="2" id="KW-0444">Lipid biosynthesis</keyword>
<dbReference type="RefSeq" id="WP_109573156.1">
    <property type="nucleotide sequence ID" value="NZ_UHJL01000003.1"/>
</dbReference>
<accession>A0A380S6A3</accession>
<keyword evidence="6" id="KW-0443">Lipid metabolism</keyword>
<protein>
    <submittedName>
        <fullName evidence="10">Acyl-ACP thioesterase</fullName>
    </submittedName>
</protein>
<feature type="domain" description="Acyl-ACP thioesterase-like C-terminal" evidence="9">
    <location>
        <begin position="163"/>
        <end position="224"/>
    </location>
</feature>
<organism evidence="10 11">
    <name type="scientific">Fibrobacter succinogenes</name>
    <name type="common">Bacteroides succinogenes</name>
    <dbReference type="NCBI Taxonomy" id="833"/>
    <lineage>
        <taxon>Bacteria</taxon>
        <taxon>Pseudomonadati</taxon>
        <taxon>Fibrobacterota</taxon>
        <taxon>Fibrobacteria</taxon>
        <taxon>Fibrobacterales</taxon>
        <taxon>Fibrobacteraceae</taxon>
        <taxon>Fibrobacter</taxon>
    </lineage>
</organism>
<dbReference type="Pfam" id="PF01643">
    <property type="entry name" value="Acyl-ACP_TE"/>
    <property type="match status" value="1"/>
</dbReference>
<evidence type="ECO:0000313" key="11">
    <source>
        <dbReference type="Proteomes" id="UP000255423"/>
    </source>
</evidence>
<dbReference type="PANTHER" id="PTHR31727:SF6">
    <property type="entry name" value="OLEOYL-ACYL CARRIER PROTEIN THIOESTERASE 1, CHLOROPLASTIC"/>
    <property type="match status" value="1"/>
</dbReference>
<dbReference type="PANTHER" id="PTHR31727">
    <property type="entry name" value="OLEOYL-ACYL CARRIER PROTEIN THIOESTERASE 1, CHLOROPLASTIC"/>
    <property type="match status" value="1"/>
</dbReference>
<evidence type="ECO:0000259" key="9">
    <source>
        <dbReference type="Pfam" id="PF20791"/>
    </source>
</evidence>
<dbReference type="Gene3D" id="3.10.129.10">
    <property type="entry name" value="Hotdog Thioesterase"/>
    <property type="match status" value="2"/>
</dbReference>
<dbReference type="Pfam" id="PF20791">
    <property type="entry name" value="Acyl-ACP_TE_C"/>
    <property type="match status" value="1"/>
</dbReference>
<dbReference type="InterPro" id="IPR045023">
    <property type="entry name" value="FATA/B"/>
</dbReference>
<dbReference type="AlphaFoldDB" id="A0A380S6A3"/>
<proteinExistence type="inferred from homology"/>
<reference evidence="10 11" key="1">
    <citation type="submission" date="2017-08" db="EMBL/GenBank/DDBJ databases">
        <authorList>
            <person name="de Groot N.N."/>
        </authorList>
    </citation>
    <scope>NUCLEOTIDE SEQUENCE [LARGE SCALE GENOMIC DNA]</scope>
    <source>
        <strain evidence="10 11">HM2</strain>
    </source>
</reference>
<dbReference type="SUPFAM" id="SSF54637">
    <property type="entry name" value="Thioesterase/thiol ester dehydrase-isomerase"/>
    <property type="match status" value="2"/>
</dbReference>
<dbReference type="EMBL" id="UHJL01000003">
    <property type="protein sequence ID" value="SUQ24749.1"/>
    <property type="molecule type" value="Genomic_DNA"/>
</dbReference>
<evidence type="ECO:0000256" key="1">
    <source>
        <dbReference type="ARBA" id="ARBA00006500"/>
    </source>
</evidence>
<dbReference type="GO" id="GO:0016297">
    <property type="term" value="F:fatty acyl-[ACP] hydrolase activity"/>
    <property type="evidence" value="ECO:0007669"/>
    <property type="project" value="InterPro"/>
</dbReference>
<keyword evidence="4" id="KW-0276">Fatty acid metabolism</keyword>
<evidence type="ECO:0000313" key="10">
    <source>
        <dbReference type="EMBL" id="SUQ24749.1"/>
    </source>
</evidence>
<keyword evidence="5" id="KW-0809">Transit peptide</keyword>
<gene>
    <name evidence="10" type="ORF">SAMN05661053_2163</name>
</gene>
<dbReference type="InterPro" id="IPR002864">
    <property type="entry name" value="Acyl-ACP_thioesterase_NHD"/>
</dbReference>
<keyword evidence="3" id="KW-0378">Hydrolase</keyword>
<dbReference type="InterPro" id="IPR029069">
    <property type="entry name" value="HotDog_dom_sf"/>
</dbReference>
<comment type="similarity">
    <text evidence="1">Belongs to the acyl-ACP thioesterase family.</text>
</comment>
<evidence type="ECO:0000256" key="2">
    <source>
        <dbReference type="ARBA" id="ARBA00022516"/>
    </source>
</evidence>
<evidence type="ECO:0000256" key="7">
    <source>
        <dbReference type="ARBA" id="ARBA00023160"/>
    </source>
</evidence>
<name>A0A380S6A3_FIBSU</name>
<dbReference type="Proteomes" id="UP000255423">
    <property type="component" value="Unassembled WGS sequence"/>
</dbReference>
<evidence type="ECO:0000259" key="8">
    <source>
        <dbReference type="Pfam" id="PF01643"/>
    </source>
</evidence>
<evidence type="ECO:0000256" key="6">
    <source>
        <dbReference type="ARBA" id="ARBA00023098"/>
    </source>
</evidence>
<feature type="domain" description="Acyl-ACP thioesterase N-terminal hotdog" evidence="8">
    <location>
        <begin position="4"/>
        <end position="122"/>
    </location>
</feature>
<keyword evidence="7" id="KW-0275">Fatty acid biosynthesis</keyword>
<dbReference type="CDD" id="cd00586">
    <property type="entry name" value="4HBT"/>
    <property type="match status" value="1"/>
</dbReference>
<evidence type="ECO:0000256" key="5">
    <source>
        <dbReference type="ARBA" id="ARBA00022946"/>
    </source>
</evidence>